<dbReference type="SFLD" id="SFLDS00052">
    <property type="entry name" value="Ferric_Reductase_Domain"/>
    <property type="match status" value="1"/>
</dbReference>
<dbReference type="AlphaFoldDB" id="A0A060TID5"/>
<dbReference type="InterPro" id="IPR017927">
    <property type="entry name" value="FAD-bd_FR_type"/>
</dbReference>
<feature type="transmembrane region" description="Helical" evidence="12">
    <location>
        <begin position="32"/>
        <end position="52"/>
    </location>
</feature>
<dbReference type="GO" id="GO:0005886">
    <property type="term" value="C:plasma membrane"/>
    <property type="evidence" value="ECO:0007669"/>
    <property type="project" value="UniProtKB-SubCell"/>
</dbReference>
<comment type="subcellular location">
    <subcellularLocation>
        <location evidence="1">Cell membrane</location>
        <topology evidence="1">Multi-pass membrane protein</topology>
    </subcellularLocation>
</comment>
<dbReference type="InterPro" id="IPR013112">
    <property type="entry name" value="FAD-bd_8"/>
</dbReference>
<dbReference type="InterPro" id="IPR039261">
    <property type="entry name" value="FNR_nucleotide-bd"/>
</dbReference>
<evidence type="ECO:0000313" key="14">
    <source>
        <dbReference type="EMBL" id="CDP38582.1"/>
    </source>
</evidence>
<evidence type="ECO:0000256" key="9">
    <source>
        <dbReference type="ARBA" id="ARBA00023065"/>
    </source>
</evidence>
<dbReference type="PhylomeDB" id="A0A060TID5"/>
<dbReference type="Pfam" id="PF01794">
    <property type="entry name" value="Ferric_reduct"/>
    <property type="match status" value="1"/>
</dbReference>
<evidence type="ECO:0000256" key="5">
    <source>
        <dbReference type="ARBA" id="ARBA00022630"/>
    </source>
</evidence>
<dbReference type="InterPro" id="IPR013130">
    <property type="entry name" value="Fe3_Rdtase_TM_dom"/>
</dbReference>
<dbReference type="Gene3D" id="3.40.50.80">
    <property type="entry name" value="Nucleotide-binding domain of ferredoxin-NADP reductase (FNR) module"/>
    <property type="match status" value="1"/>
</dbReference>
<gene>
    <name evidence="14" type="ORF">GNLVRS02_ARAD1D37862g</name>
</gene>
<dbReference type="SUPFAM" id="SSF63380">
    <property type="entry name" value="Riboflavin synthase domain-like"/>
    <property type="match status" value="1"/>
</dbReference>
<dbReference type="PANTHER" id="PTHR32361">
    <property type="entry name" value="FERRIC/CUPRIC REDUCTASE TRANSMEMBRANE COMPONENT"/>
    <property type="match status" value="1"/>
</dbReference>
<protein>
    <recommendedName>
        <fullName evidence="2">ferric-chelate reductase (NADPH)</fullName>
        <ecNumber evidence="2">1.16.1.9</ecNumber>
    </recommendedName>
</protein>
<dbReference type="Gene3D" id="2.40.30.10">
    <property type="entry name" value="Translation factors"/>
    <property type="match status" value="1"/>
</dbReference>
<evidence type="ECO:0000256" key="7">
    <source>
        <dbReference type="ARBA" id="ARBA00022827"/>
    </source>
</evidence>
<comment type="catalytic activity">
    <reaction evidence="11">
        <text>2 a Fe(II)-siderophore + NADP(+) + H(+) = 2 a Fe(III)-siderophore + NADPH</text>
        <dbReference type="Rhea" id="RHEA:28795"/>
        <dbReference type="Rhea" id="RHEA-COMP:11342"/>
        <dbReference type="Rhea" id="RHEA-COMP:11344"/>
        <dbReference type="ChEBI" id="CHEBI:15378"/>
        <dbReference type="ChEBI" id="CHEBI:29033"/>
        <dbReference type="ChEBI" id="CHEBI:29034"/>
        <dbReference type="ChEBI" id="CHEBI:57783"/>
        <dbReference type="ChEBI" id="CHEBI:58349"/>
        <dbReference type="EC" id="1.16.1.9"/>
    </reaction>
</comment>
<evidence type="ECO:0000256" key="11">
    <source>
        <dbReference type="ARBA" id="ARBA00048483"/>
    </source>
</evidence>
<keyword evidence="4" id="KW-1003">Cell membrane</keyword>
<dbReference type="GO" id="GO:0006826">
    <property type="term" value="P:iron ion transport"/>
    <property type="evidence" value="ECO:0007669"/>
    <property type="project" value="TreeGrafter"/>
</dbReference>
<keyword evidence="3" id="KW-0813">Transport</keyword>
<keyword evidence="9" id="KW-0406">Ion transport</keyword>
<dbReference type="GO" id="GO:0006879">
    <property type="term" value="P:intracellular iron ion homeostasis"/>
    <property type="evidence" value="ECO:0007669"/>
    <property type="project" value="TreeGrafter"/>
</dbReference>
<evidence type="ECO:0000256" key="2">
    <source>
        <dbReference type="ARBA" id="ARBA00012668"/>
    </source>
</evidence>
<evidence type="ECO:0000256" key="10">
    <source>
        <dbReference type="ARBA" id="ARBA00023136"/>
    </source>
</evidence>
<feature type="transmembrane region" description="Helical" evidence="12">
    <location>
        <begin position="86"/>
        <end position="106"/>
    </location>
</feature>
<dbReference type="EC" id="1.16.1.9" evidence="2"/>
<keyword evidence="10 12" id="KW-0472">Membrane</keyword>
<feature type="transmembrane region" description="Helical" evidence="12">
    <location>
        <begin position="214"/>
        <end position="234"/>
    </location>
</feature>
<reference evidence="14" key="1">
    <citation type="submission" date="2014-02" db="EMBL/GenBank/DDBJ databases">
        <authorList>
            <person name="Genoscope - CEA"/>
        </authorList>
    </citation>
    <scope>NUCLEOTIDE SEQUENCE</scope>
    <source>
        <strain evidence="14">LS3</strain>
    </source>
</reference>
<feature type="domain" description="FAD-binding FR-type" evidence="13">
    <location>
        <begin position="249"/>
        <end position="365"/>
    </location>
</feature>
<evidence type="ECO:0000256" key="6">
    <source>
        <dbReference type="ARBA" id="ARBA00022692"/>
    </source>
</evidence>
<evidence type="ECO:0000256" key="3">
    <source>
        <dbReference type="ARBA" id="ARBA00022448"/>
    </source>
</evidence>
<name>A0A060TID5_BLAAD</name>
<sequence length="512" mass="57024">MGEPDPFRGDNPFYGPDGDEIIDRVLAGRSVATVYGLALLSVLGIVTVHHWVSRLFNLRWSRKSSRIDKIRGFLISRSPKSEVNRGMSITLLLYTAATFAALFYGACYHPVVLAFRMGIVAVVNTALLYVLGAKHSPLTLLTGWTYENLNVLHRISGALTVLATIIHTVIFLVYYRLDYIVTHSWTMAGVIAGFLYILIGFSSSKRMRATAYEIFYAIHLAGSFISIPAVFFHYPTARPFALVAGAAFAYDRAVRILLDYRLVQCTSRIAPGDTVIVQLSPKTSWPRPFTWAKGQHVFITIIGCGTFESHPFTIASSPNASETMDLIIRAREGFSKRFYDQAVQAGDGAIFKAIIHGPYGVEDIHMPGKQNTLPQHTQPPTETSPLLPVAHDYRPLQKTKVLLISGGAGVAFTYPFYQEFHNNPQFDVQFLWVVPHRSFCEWICVDDKMNVWETREQGRPNVEEMTISFAGNGPCWVAACGPDPLLRAVQNGVAKLISDGHDVHLHIEAFGW</sequence>
<evidence type="ECO:0000256" key="1">
    <source>
        <dbReference type="ARBA" id="ARBA00004651"/>
    </source>
</evidence>
<feature type="transmembrane region" description="Helical" evidence="12">
    <location>
        <begin position="151"/>
        <end position="174"/>
    </location>
</feature>
<dbReference type="SFLD" id="SFLDG01168">
    <property type="entry name" value="Ferric_reductase_subgroup_(FRE"/>
    <property type="match status" value="1"/>
</dbReference>
<organism evidence="14">
    <name type="scientific">Blastobotrys adeninivorans</name>
    <name type="common">Yeast</name>
    <name type="synonym">Arxula adeninivorans</name>
    <dbReference type="NCBI Taxonomy" id="409370"/>
    <lineage>
        <taxon>Eukaryota</taxon>
        <taxon>Fungi</taxon>
        <taxon>Dikarya</taxon>
        <taxon>Ascomycota</taxon>
        <taxon>Saccharomycotina</taxon>
        <taxon>Dipodascomycetes</taxon>
        <taxon>Dipodascales</taxon>
        <taxon>Trichomonascaceae</taxon>
        <taxon>Blastobotrys</taxon>
    </lineage>
</organism>
<dbReference type="GO" id="GO:0052851">
    <property type="term" value="F:ferric-chelate reductase (NADPH) activity"/>
    <property type="evidence" value="ECO:0007669"/>
    <property type="project" value="UniProtKB-EC"/>
</dbReference>
<dbReference type="InterPro" id="IPR017938">
    <property type="entry name" value="Riboflavin_synthase-like_b-brl"/>
</dbReference>
<dbReference type="PANTHER" id="PTHR32361:SF28">
    <property type="entry name" value="FRP1P"/>
    <property type="match status" value="1"/>
</dbReference>
<keyword evidence="8 12" id="KW-1133">Transmembrane helix</keyword>
<dbReference type="Pfam" id="PF08022">
    <property type="entry name" value="FAD_binding_8"/>
    <property type="match status" value="1"/>
</dbReference>
<dbReference type="CDD" id="cd06186">
    <property type="entry name" value="NOX_Duox_like_FAD_NADP"/>
    <property type="match status" value="1"/>
</dbReference>
<dbReference type="InterPro" id="IPR051410">
    <property type="entry name" value="Ferric/Cupric_Reductase"/>
</dbReference>
<feature type="transmembrane region" description="Helical" evidence="12">
    <location>
        <begin position="112"/>
        <end position="131"/>
    </location>
</feature>
<feature type="transmembrane region" description="Helical" evidence="12">
    <location>
        <begin position="180"/>
        <end position="202"/>
    </location>
</feature>
<evidence type="ECO:0000256" key="4">
    <source>
        <dbReference type="ARBA" id="ARBA00022475"/>
    </source>
</evidence>
<reference evidence="14" key="2">
    <citation type="submission" date="2014-06" db="EMBL/GenBank/DDBJ databases">
        <title>The complete genome of Blastobotrys (Arxula) adeninivorans LS3 - a yeast of biotechnological interest.</title>
        <authorList>
            <person name="Kunze G."/>
            <person name="Gaillardin C."/>
            <person name="Czernicka M."/>
            <person name="Durrens P."/>
            <person name="Martin T."/>
            <person name="Boer E."/>
            <person name="Gabaldon T."/>
            <person name="Cruz J."/>
            <person name="Talla E."/>
            <person name="Marck C."/>
            <person name="Goffeau A."/>
            <person name="Barbe V."/>
            <person name="Baret P."/>
            <person name="Baronian K."/>
            <person name="Beier S."/>
            <person name="Bleykasten C."/>
            <person name="Bode R."/>
            <person name="Casaregola S."/>
            <person name="Despons L."/>
            <person name="Fairhead C."/>
            <person name="Giersberg M."/>
            <person name="Gierski P."/>
            <person name="Hahnel U."/>
            <person name="Hartmann A."/>
            <person name="Jankowska D."/>
            <person name="Jubin C."/>
            <person name="Jung P."/>
            <person name="Lafontaine I."/>
            <person name="Leh-Louis V."/>
            <person name="Lemaire M."/>
            <person name="Marcet-Houben M."/>
            <person name="Mascher M."/>
            <person name="Morel G."/>
            <person name="Richard G.-F."/>
            <person name="Riechen J."/>
            <person name="Sacerdot C."/>
            <person name="Sarkar A."/>
            <person name="Savel G."/>
            <person name="Schacherer J."/>
            <person name="Sherman D."/>
            <person name="Straub M.-L."/>
            <person name="Stein N."/>
            <person name="Thierry A."/>
            <person name="Trautwein-Schult A."/>
            <person name="Westhof E."/>
            <person name="Worch S."/>
            <person name="Dujon B."/>
            <person name="Souciet J.-L."/>
            <person name="Wincker P."/>
            <person name="Scholz U."/>
            <person name="Neuveglise N."/>
        </authorList>
    </citation>
    <scope>NUCLEOTIDE SEQUENCE</scope>
    <source>
        <strain evidence="14">LS3</strain>
    </source>
</reference>
<evidence type="ECO:0000256" key="12">
    <source>
        <dbReference type="SAM" id="Phobius"/>
    </source>
</evidence>
<evidence type="ECO:0000256" key="8">
    <source>
        <dbReference type="ARBA" id="ARBA00022989"/>
    </source>
</evidence>
<keyword evidence="7" id="KW-0274">FAD</keyword>
<dbReference type="GO" id="GO:0015677">
    <property type="term" value="P:copper ion import"/>
    <property type="evidence" value="ECO:0007669"/>
    <property type="project" value="TreeGrafter"/>
</dbReference>
<accession>A0A060TID5</accession>
<keyword evidence="5" id="KW-0285">Flavoprotein</keyword>
<proteinExistence type="predicted"/>
<dbReference type="SUPFAM" id="SSF52343">
    <property type="entry name" value="Ferredoxin reductase-like, C-terminal NADP-linked domain"/>
    <property type="match status" value="1"/>
</dbReference>
<dbReference type="PROSITE" id="PS51384">
    <property type="entry name" value="FAD_FR"/>
    <property type="match status" value="1"/>
</dbReference>
<evidence type="ECO:0000259" key="13">
    <source>
        <dbReference type="PROSITE" id="PS51384"/>
    </source>
</evidence>
<dbReference type="EMBL" id="HG937694">
    <property type="protein sequence ID" value="CDP38582.1"/>
    <property type="molecule type" value="Genomic_DNA"/>
</dbReference>
<keyword evidence="6 12" id="KW-0812">Transmembrane</keyword>